<protein>
    <submittedName>
        <fullName evidence="2">Uncharacterized protein</fullName>
    </submittedName>
</protein>
<evidence type="ECO:0000313" key="3">
    <source>
        <dbReference type="Proteomes" id="UP000627984"/>
    </source>
</evidence>
<evidence type="ECO:0000256" key="1">
    <source>
        <dbReference type="SAM" id="SignalP"/>
    </source>
</evidence>
<feature type="signal peptide" evidence="1">
    <location>
        <begin position="1"/>
        <end position="24"/>
    </location>
</feature>
<reference evidence="2" key="1">
    <citation type="journal article" date="2014" name="Int. J. Syst. Evol. Microbiol.">
        <title>Complete genome sequence of Corynebacterium casei LMG S-19264T (=DSM 44701T), isolated from a smear-ripened cheese.</title>
        <authorList>
            <consortium name="US DOE Joint Genome Institute (JGI-PGF)"/>
            <person name="Walter F."/>
            <person name="Albersmeier A."/>
            <person name="Kalinowski J."/>
            <person name="Ruckert C."/>
        </authorList>
    </citation>
    <scope>NUCLEOTIDE SEQUENCE</scope>
    <source>
        <strain evidence="2">JCM 3093</strain>
    </source>
</reference>
<dbReference type="EMBL" id="BMQD01000012">
    <property type="protein sequence ID" value="GGK76252.1"/>
    <property type="molecule type" value="Genomic_DNA"/>
</dbReference>
<feature type="chain" id="PRO_5041389943" evidence="1">
    <location>
        <begin position="25"/>
        <end position="357"/>
    </location>
</feature>
<comment type="caution">
    <text evidence="2">The sequence shown here is derived from an EMBL/GenBank/DDBJ whole genome shotgun (WGS) entry which is preliminary data.</text>
</comment>
<proteinExistence type="predicted"/>
<accession>A0AA37BIC0</accession>
<sequence length="357" mass="37167">MRHRSLACAMLVTAVLTPATAASAASPQTGTAGVGTPTCTWRSSALSVPAGETGEVTATDGAGGFAGVARANGVTNHVVAWKDGKYTDYGRIESIYHSKVNDESRSGTVVGTAAFSAFGSSASRAFRSTGGRLEVLPIPSGYSMAGAVAVNDAGDVTGYVWKSGANNTAVRWPADRPGTVVVLPGLTPGYPYTRPIAVDEDGSMLVETTQYDVAIWRDGVVTPLEIPPGVQYPQGVDLSNGRAVGYGTYADGTPVGLYWDQQGTGHVLPNSSHHISNGNPLFTINRDGLIIGRIDEAHGGDDSAGTGYGVWSQGAWVSTFGDLRTDFPVKLGDDGTVGGYRIAADGHPRLPYAWRCR</sequence>
<reference evidence="2" key="2">
    <citation type="submission" date="2022-09" db="EMBL/GenBank/DDBJ databases">
        <authorList>
            <person name="Sun Q."/>
            <person name="Ohkuma M."/>
        </authorList>
    </citation>
    <scope>NUCLEOTIDE SEQUENCE</scope>
    <source>
        <strain evidence="2">JCM 3093</strain>
    </source>
</reference>
<evidence type="ECO:0000313" key="2">
    <source>
        <dbReference type="EMBL" id="GGK76252.1"/>
    </source>
</evidence>
<gene>
    <name evidence="2" type="ORF">GCM10010126_39330</name>
</gene>
<dbReference type="RefSeq" id="WP_191896033.1">
    <property type="nucleotide sequence ID" value="NZ_BMQD01000012.1"/>
</dbReference>
<dbReference type="Proteomes" id="UP000627984">
    <property type="component" value="Unassembled WGS sequence"/>
</dbReference>
<name>A0AA37BIC0_9ACTN</name>
<organism evidence="2 3">
    <name type="scientific">Planomonospora parontospora</name>
    <dbReference type="NCBI Taxonomy" id="58119"/>
    <lineage>
        <taxon>Bacteria</taxon>
        <taxon>Bacillati</taxon>
        <taxon>Actinomycetota</taxon>
        <taxon>Actinomycetes</taxon>
        <taxon>Streptosporangiales</taxon>
        <taxon>Streptosporangiaceae</taxon>
        <taxon>Planomonospora</taxon>
    </lineage>
</organism>
<keyword evidence="1" id="KW-0732">Signal</keyword>
<dbReference type="AlphaFoldDB" id="A0AA37BIC0"/>